<accession>A0A4V1Z8K4</accession>
<dbReference type="AlphaFoldDB" id="A0A4V1Z8K4"/>
<dbReference type="Proteomes" id="UP000294166">
    <property type="component" value="Unassembled WGS sequence"/>
</dbReference>
<dbReference type="InterPro" id="IPR005594">
    <property type="entry name" value="YadA_C"/>
</dbReference>
<comment type="subcellular location">
    <subcellularLocation>
        <location evidence="2">Cell outer membrane</location>
    </subcellularLocation>
    <subcellularLocation>
        <location evidence="1">Cell surface</location>
    </subcellularLocation>
</comment>
<dbReference type="Gene3D" id="3.30.1300.30">
    <property type="entry name" value="GSPII I/J protein-like"/>
    <property type="match status" value="1"/>
</dbReference>
<dbReference type="InterPro" id="IPR045584">
    <property type="entry name" value="Pilin-like"/>
</dbReference>
<evidence type="ECO:0000256" key="6">
    <source>
        <dbReference type="ARBA" id="ARBA00023136"/>
    </source>
</evidence>
<proteinExistence type="predicted"/>
<keyword evidence="7" id="KW-0998">Cell outer membrane</keyword>
<evidence type="ECO:0000313" key="9">
    <source>
        <dbReference type="EMBL" id="RYU49770.1"/>
    </source>
</evidence>
<dbReference type="SUPFAM" id="SSF54523">
    <property type="entry name" value="Pili subunits"/>
    <property type="match status" value="1"/>
</dbReference>
<evidence type="ECO:0000256" key="2">
    <source>
        <dbReference type="ARBA" id="ARBA00004442"/>
    </source>
</evidence>
<dbReference type="GO" id="GO:0009986">
    <property type="term" value="C:cell surface"/>
    <property type="evidence" value="ECO:0007669"/>
    <property type="project" value="UniProtKB-SubCell"/>
</dbReference>
<dbReference type="Pfam" id="PF03895">
    <property type="entry name" value="YadA_anchor"/>
    <property type="match status" value="1"/>
</dbReference>
<gene>
    <name evidence="10" type="ORF">ERW53_11980</name>
    <name evidence="9" type="ORF">ERW57_14245</name>
</gene>
<reference evidence="11 12" key="1">
    <citation type="submission" date="2019-02" db="EMBL/GenBank/DDBJ databases">
        <title>Genome sequences of Aliivibrio finisterrensis strains from farmed Atlantic salmon.</title>
        <authorList>
            <person name="Bowman J.P."/>
        </authorList>
    </citation>
    <scope>NUCLEOTIDE SEQUENCE [LARGE SCALE GENOMIC DNA]</scope>
    <source>
        <strain evidence="10 12">A21</strain>
        <strain evidence="9 11">A46</strain>
    </source>
</reference>
<keyword evidence="5" id="KW-0732">Signal</keyword>
<keyword evidence="3" id="KW-1134">Transmembrane beta strand</keyword>
<evidence type="ECO:0000259" key="8">
    <source>
        <dbReference type="Pfam" id="PF03895"/>
    </source>
</evidence>
<keyword evidence="4" id="KW-0812">Transmembrane</keyword>
<sequence>MAIINMELHMIKTVLISSILIALLPKYAIAADIPIINKPYNNSDSGLLATRGSLNNVVDRVNENFNVVSDNLAAAGNAIQTNHEAIVAAQASNAATSASLDNVNQLSKLATFGTVVNAQNTIATNNAVQAVSGNLAAAGNAIQTNHEAIVAAQASNAATSASLDNVNQLSKLATFGTVVNAQNTIATNNAVQAVSGNLTTAGRAIQTNHEAIVAAQASNAATSASLEHDINAVKDDLNKVGEAIQANHDALANSSGSMDSSYTNDWNNMFKDSINNLQSQIDKNRKLSSRGIAGVAAMTNIPTLTDGSFSIGMGYGYFDGQDAYALGISKSFESGIAVKTSLATAGSKDTTFGVGASYSFR</sequence>
<evidence type="ECO:0000256" key="5">
    <source>
        <dbReference type="ARBA" id="ARBA00022729"/>
    </source>
</evidence>
<evidence type="ECO:0000256" key="3">
    <source>
        <dbReference type="ARBA" id="ARBA00022452"/>
    </source>
</evidence>
<evidence type="ECO:0000256" key="7">
    <source>
        <dbReference type="ARBA" id="ARBA00023237"/>
    </source>
</evidence>
<evidence type="ECO:0000256" key="4">
    <source>
        <dbReference type="ARBA" id="ARBA00022692"/>
    </source>
</evidence>
<organism evidence="9 11">
    <name type="scientific">Aliivibrio finisterrensis</name>
    <dbReference type="NCBI Taxonomy" id="511998"/>
    <lineage>
        <taxon>Bacteria</taxon>
        <taxon>Pseudomonadati</taxon>
        <taxon>Pseudomonadota</taxon>
        <taxon>Gammaproteobacteria</taxon>
        <taxon>Vibrionales</taxon>
        <taxon>Vibrionaceae</taxon>
        <taxon>Aliivibrio</taxon>
    </lineage>
</organism>
<protein>
    <recommendedName>
        <fullName evidence="8">Trimeric autotransporter adhesin YadA-like C-terminal membrane anchor domain-containing protein</fullName>
    </recommendedName>
</protein>
<evidence type="ECO:0000256" key="1">
    <source>
        <dbReference type="ARBA" id="ARBA00004241"/>
    </source>
</evidence>
<evidence type="ECO:0000313" key="11">
    <source>
        <dbReference type="Proteomes" id="UP000294063"/>
    </source>
</evidence>
<keyword evidence="6" id="KW-0472">Membrane</keyword>
<comment type="caution">
    <text evidence="9">The sequence shown here is derived from an EMBL/GenBank/DDBJ whole genome shotgun (WGS) entry which is preliminary data.</text>
</comment>
<name>A0A4V1Z8K4_9GAMM</name>
<keyword evidence="12" id="KW-1185">Reference proteome</keyword>
<dbReference type="EMBL" id="SEZK01000027">
    <property type="protein sequence ID" value="RYU49770.1"/>
    <property type="molecule type" value="Genomic_DNA"/>
</dbReference>
<evidence type="ECO:0000313" key="10">
    <source>
        <dbReference type="EMBL" id="RYU63902.1"/>
    </source>
</evidence>
<dbReference type="GO" id="GO:0009279">
    <property type="term" value="C:cell outer membrane"/>
    <property type="evidence" value="ECO:0007669"/>
    <property type="project" value="UniProtKB-SubCell"/>
</dbReference>
<dbReference type="Proteomes" id="UP000294063">
    <property type="component" value="Unassembled WGS sequence"/>
</dbReference>
<evidence type="ECO:0000313" key="12">
    <source>
        <dbReference type="Proteomes" id="UP000294166"/>
    </source>
</evidence>
<feature type="domain" description="Trimeric autotransporter adhesin YadA-like C-terminal membrane anchor" evidence="8">
    <location>
        <begin position="306"/>
        <end position="360"/>
    </location>
</feature>
<dbReference type="EMBL" id="SEZN01000020">
    <property type="protein sequence ID" value="RYU63902.1"/>
    <property type="molecule type" value="Genomic_DNA"/>
</dbReference>